<dbReference type="NCBIfam" id="NF010997">
    <property type="entry name" value="PRK14422.1"/>
    <property type="match status" value="1"/>
</dbReference>
<evidence type="ECO:0000256" key="5">
    <source>
        <dbReference type="PROSITE-ProRule" id="PRU00520"/>
    </source>
</evidence>
<comment type="catalytic activity">
    <reaction evidence="4 5">
        <text>an acyl phosphate + H2O = a carboxylate + phosphate + H(+)</text>
        <dbReference type="Rhea" id="RHEA:14965"/>
        <dbReference type="ChEBI" id="CHEBI:15377"/>
        <dbReference type="ChEBI" id="CHEBI:15378"/>
        <dbReference type="ChEBI" id="CHEBI:29067"/>
        <dbReference type="ChEBI" id="CHEBI:43474"/>
        <dbReference type="ChEBI" id="CHEBI:59918"/>
        <dbReference type="EC" id="3.6.1.7"/>
    </reaction>
</comment>
<gene>
    <name evidence="8" type="primary">acyP</name>
    <name evidence="8" type="ORF">CCHOA_07525</name>
</gene>
<evidence type="ECO:0000259" key="7">
    <source>
        <dbReference type="PROSITE" id="PS51160"/>
    </source>
</evidence>
<evidence type="ECO:0000256" key="3">
    <source>
        <dbReference type="ARBA" id="ARBA00015991"/>
    </source>
</evidence>
<dbReference type="GO" id="GO:0003998">
    <property type="term" value="F:acylphosphatase activity"/>
    <property type="evidence" value="ECO:0007669"/>
    <property type="project" value="UniProtKB-EC"/>
</dbReference>
<accession>A0A3G6J746</accession>
<dbReference type="PANTHER" id="PTHR47268:SF4">
    <property type="entry name" value="ACYLPHOSPHATASE"/>
    <property type="match status" value="1"/>
</dbReference>
<dbReference type="OrthoDB" id="3182027at2"/>
<evidence type="ECO:0000256" key="4">
    <source>
        <dbReference type="ARBA" id="ARBA00047645"/>
    </source>
</evidence>
<proteinExistence type="inferred from homology"/>
<dbReference type="Gene3D" id="3.30.70.100">
    <property type="match status" value="1"/>
</dbReference>
<dbReference type="InterPro" id="IPR020456">
    <property type="entry name" value="Acylphosphatase"/>
</dbReference>
<feature type="active site" evidence="5">
    <location>
        <position position="47"/>
    </location>
</feature>
<evidence type="ECO:0000256" key="2">
    <source>
        <dbReference type="ARBA" id="ARBA00012150"/>
    </source>
</evidence>
<keyword evidence="5 8" id="KW-0378">Hydrolase</keyword>
<dbReference type="KEGG" id="ccho:CCHOA_07525"/>
<dbReference type="AlphaFoldDB" id="A0A3G6J746"/>
<reference evidence="8 9" key="1">
    <citation type="submission" date="2018-11" db="EMBL/GenBank/DDBJ databases">
        <authorList>
            <person name="Kleinhagauer T."/>
            <person name="Glaeser S.P."/>
            <person name="Spergser J."/>
            <person name="Ruckert C."/>
            <person name="Kaempfer P."/>
            <person name="Busse H.-J."/>
        </authorList>
    </citation>
    <scope>NUCLEOTIDE SEQUENCE [LARGE SCALE GENOMIC DNA]</scope>
    <source>
        <strain evidence="8 9">200CH</strain>
    </source>
</reference>
<evidence type="ECO:0000256" key="6">
    <source>
        <dbReference type="RuleBase" id="RU004168"/>
    </source>
</evidence>
<name>A0A3G6J746_9CORY</name>
<feature type="active site" evidence="5">
    <location>
        <position position="29"/>
    </location>
</feature>
<dbReference type="RefSeq" id="WP_123928593.1">
    <property type="nucleotide sequence ID" value="NZ_CP033896.1"/>
</dbReference>
<comment type="similarity">
    <text evidence="1 6">Belongs to the acylphosphatase family.</text>
</comment>
<evidence type="ECO:0000313" key="9">
    <source>
        <dbReference type="Proteomes" id="UP000269019"/>
    </source>
</evidence>
<keyword evidence="9" id="KW-1185">Reference proteome</keyword>
<evidence type="ECO:0000313" key="8">
    <source>
        <dbReference type="EMBL" id="AZA13897.1"/>
    </source>
</evidence>
<evidence type="ECO:0000256" key="1">
    <source>
        <dbReference type="ARBA" id="ARBA00005614"/>
    </source>
</evidence>
<organism evidence="8 9">
    <name type="scientific">Corynebacterium choanae</name>
    <dbReference type="NCBI Taxonomy" id="1862358"/>
    <lineage>
        <taxon>Bacteria</taxon>
        <taxon>Bacillati</taxon>
        <taxon>Actinomycetota</taxon>
        <taxon>Actinomycetes</taxon>
        <taxon>Mycobacteriales</taxon>
        <taxon>Corynebacteriaceae</taxon>
        <taxon>Corynebacterium</taxon>
    </lineage>
</organism>
<dbReference type="SUPFAM" id="SSF54975">
    <property type="entry name" value="Acylphosphatase/BLUF domain-like"/>
    <property type="match status" value="1"/>
</dbReference>
<dbReference type="InterPro" id="IPR001792">
    <property type="entry name" value="Acylphosphatase-like_dom"/>
</dbReference>
<sequence>MNDRSTTTPAADARGTFWVHGRVQGVGFRWWTRGQALELQLSGSATNYPDGRVLVVAEGARAQVETLLERLQETPSNHGRPGRVDTVVGNVGTPRGVEGFSCR</sequence>
<dbReference type="PROSITE" id="PS00150">
    <property type="entry name" value="ACYLPHOSPHATASE_1"/>
    <property type="match status" value="1"/>
</dbReference>
<feature type="domain" description="Acylphosphatase-like" evidence="7">
    <location>
        <begin position="14"/>
        <end position="103"/>
    </location>
</feature>
<dbReference type="EMBL" id="CP033896">
    <property type="protein sequence ID" value="AZA13897.1"/>
    <property type="molecule type" value="Genomic_DNA"/>
</dbReference>
<dbReference type="InterPro" id="IPR036046">
    <property type="entry name" value="Acylphosphatase-like_dom_sf"/>
</dbReference>
<dbReference type="EC" id="3.6.1.7" evidence="2 5"/>
<dbReference type="PANTHER" id="PTHR47268">
    <property type="entry name" value="ACYLPHOSPHATASE"/>
    <property type="match status" value="1"/>
</dbReference>
<dbReference type="Pfam" id="PF00708">
    <property type="entry name" value="Acylphosphatase"/>
    <property type="match status" value="1"/>
</dbReference>
<protein>
    <recommendedName>
        <fullName evidence="3 5">acylphosphatase</fullName>
        <ecNumber evidence="2 5">3.6.1.7</ecNumber>
    </recommendedName>
</protein>
<dbReference type="PROSITE" id="PS51160">
    <property type="entry name" value="ACYLPHOSPHATASE_3"/>
    <property type="match status" value="1"/>
</dbReference>
<dbReference type="Proteomes" id="UP000269019">
    <property type="component" value="Chromosome"/>
</dbReference>
<dbReference type="InterPro" id="IPR017968">
    <property type="entry name" value="Acylphosphatase_CS"/>
</dbReference>